<name>A0A2T6ZMS8_TUBBO</name>
<accession>A0A2T6ZMS8</accession>
<gene>
    <name evidence="2" type="ORF">B9Z19DRAFT_1194475</name>
</gene>
<protein>
    <submittedName>
        <fullName evidence="2">Uncharacterized protein</fullName>
    </submittedName>
</protein>
<dbReference type="STRING" id="42251.A0A2T6ZMS8"/>
<dbReference type="OrthoDB" id="76567at2759"/>
<sequence>MPMPTMPAKFTLQAGGYPAPPDSSQTQKAEGQVDSEEICSDSSQTQESEGPVDSGEIPPDSSQLGEAERPVDSDESSSDSSQTQESAGALDNQYYLTEGLDCVEHIKYIDISSFKGAVNTRVGEFCVADNNESSSPSPYLIFSPVTLHQLARIDSERKIKYKTVRTLYLTELETLIIKIMPLPEHEITTHVFERMIIDKVLEGGQRAMIIPAGSTRFPGLNNSNEAAASLRPCHVRPRYTDWPSVVLETGVSETAERLHVDGRWWFANSGGAVKIVLLFFVNLKASSIKIELWKEGTVRNQQQTRVRSAVTSTGPTLQKTVNLTPNAITGAPIKLRFHDIFLRNPRKELGEPKHYHITEDDLSEYYKSVWPPSLDIISPAEPYCAGSASSDGYIED</sequence>
<dbReference type="EMBL" id="NESQ01000175">
    <property type="protein sequence ID" value="PUU76792.1"/>
    <property type="molecule type" value="Genomic_DNA"/>
</dbReference>
<evidence type="ECO:0000256" key="1">
    <source>
        <dbReference type="SAM" id="MobiDB-lite"/>
    </source>
</evidence>
<keyword evidence="3" id="KW-1185">Reference proteome</keyword>
<dbReference type="Proteomes" id="UP000244722">
    <property type="component" value="Unassembled WGS sequence"/>
</dbReference>
<comment type="caution">
    <text evidence="2">The sequence shown here is derived from an EMBL/GenBank/DDBJ whole genome shotgun (WGS) entry which is preliminary data.</text>
</comment>
<evidence type="ECO:0000313" key="3">
    <source>
        <dbReference type="Proteomes" id="UP000244722"/>
    </source>
</evidence>
<dbReference type="AlphaFoldDB" id="A0A2T6ZMS8"/>
<organism evidence="2 3">
    <name type="scientific">Tuber borchii</name>
    <name type="common">White truffle</name>
    <dbReference type="NCBI Taxonomy" id="42251"/>
    <lineage>
        <taxon>Eukaryota</taxon>
        <taxon>Fungi</taxon>
        <taxon>Dikarya</taxon>
        <taxon>Ascomycota</taxon>
        <taxon>Pezizomycotina</taxon>
        <taxon>Pezizomycetes</taxon>
        <taxon>Pezizales</taxon>
        <taxon>Tuberaceae</taxon>
        <taxon>Tuber</taxon>
    </lineage>
</organism>
<proteinExistence type="predicted"/>
<reference evidence="2 3" key="1">
    <citation type="submission" date="2017-04" db="EMBL/GenBank/DDBJ databases">
        <title>Draft genome sequence of Tuber borchii Vittad., a whitish edible truffle.</title>
        <authorList>
            <consortium name="DOE Joint Genome Institute"/>
            <person name="Murat C."/>
            <person name="Kuo A."/>
            <person name="Barry K.W."/>
            <person name="Clum A."/>
            <person name="Dockter R.B."/>
            <person name="Fauchery L."/>
            <person name="Iotti M."/>
            <person name="Kohler A."/>
            <person name="Labutti K."/>
            <person name="Lindquist E.A."/>
            <person name="Lipzen A."/>
            <person name="Ohm R.A."/>
            <person name="Wang M."/>
            <person name="Grigoriev I.V."/>
            <person name="Zambonelli A."/>
            <person name="Martin F.M."/>
        </authorList>
    </citation>
    <scope>NUCLEOTIDE SEQUENCE [LARGE SCALE GENOMIC DNA]</scope>
    <source>
        <strain evidence="2 3">Tbo3840</strain>
    </source>
</reference>
<feature type="region of interest" description="Disordered" evidence="1">
    <location>
        <begin position="1"/>
        <end position="90"/>
    </location>
</feature>
<evidence type="ECO:0000313" key="2">
    <source>
        <dbReference type="EMBL" id="PUU76792.1"/>
    </source>
</evidence>